<evidence type="ECO:0000313" key="5">
    <source>
        <dbReference type="Proteomes" id="UP001165121"/>
    </source>
</evidence>
<feature type="domain" description="Retroviral polymerase SH3-like" evidence="3">
    <location>
        <begin position="2"/>
        <end position="36"/>
    </location>
</feature>
<comment type="caution">
    <text evidence="4">The sequence shown here is derived from an EMBL/GenBank/DDBJ whole genome shotgun (WGS) entry which is preliminary data.</text>
</comment>
<dbReference type="EMBL" id="BSXT01003535">
    <property type="protein sequence ID" value="GMF54566.1"/>
    <property type="molecule type" value="Genomic_DNA"/>
</dbReference>
<evidence type="ECO:0000259" key="3">
    <source>
        <dbReference type="Pfam" id="PF25597"/>
    </source>
</evidence>
<dbReference type="Pfam" id="PF25597">
    <property type="entry name" value="SH3_retrovirus"/>
    <property type="match status" value="1"/>
</dbReference>
<dbReference type="OrthoDB" id="123918at2759"/>
<gene>
    <name evidence="4" type="ORF">Pfra01_002279600</name>
</gene>
<organism evidence="4 5">
    <name type="scientific">Phytophthora fragariaefolia</name>
    <dbReference type="NCBI Taxonomy" id="1490495"/>
    <lineage>
        <taxon>Eukaryota</taxon>
        <taxon>Sar</taxon>
        <taxon>Stramenopiles</taxon>
        <taxon>Oomycota</taxon>
        <taxon>Peronosporomycetes</taxon>
        <taxon>Peronosporales</taxon>
        <taxon>Peronosporaceae</taxon>
        <taxon>Phytophthora</taxon>
    </lineage>
</organism>
<name>A0A9W6Y652_9STRA</name>
<feature type="region of interest" description="Disordered" evidence="1">
    <location>
        <begin position="58"/>
        <end position="96"/>
    </location>
</feature>
<evidence type="ECO:0000313" key="4">
    <source>
        <dbReference type="EMBL" id="GMF54566.1"/>
    </source>
</evidence>
<reference evidence="4" key="1">
    <citation type="submission" date="2023-04" db="EMBL/GenBank/DDBJ databases">
        <title>Phytophthora fragariaefolia NBRC 109709.</title>
        <authorList>
            <person name="Ichikawa N."/>
            <person name="Sato H."/>
            <person name="Tonouchi N."/>
        </authorList>
    </citation>
    <scope>NUCLEOTIDE SEQUENCE</scope>
    <source>
        <strain evidence="4">NBRC 109709</strain>
    </source>
</reference>
<evidence type="ECO:0000259" key="2">
    <source>
        <dbReference type="Pfam" id="PF07727"/>
    </source>
</evidence>
<keyword evidence="5" id="KW-1185">Reference proteome</keyword>
<proteinExistence type="predicted"/>
<sequence>MKRAEKPIVVGISDTQKGYKLLLPQTKRFITSSGVQNINKLDINEPKTAEVLQRLHQEEIHSETPSNDDINQPDVGENYSDQRGTDETSDGLGVPEDFGRPIPAGVLRRVFGRRHTARTEQFQLPKSFIDAFAGPAYVLLTICASDHIKEPKTLGEAMRCKYWWKWKKAMDKKLADFQANGTWKLVYTPENVNLMTAKWVAQAISLRLIALLAALWEAKVLQGDVPKAYLKSPLDKPIYLTRPNGATGVSAGQSWLLLKGLYGLKQSGKLWNDMIDAFLKAEDFTRSKVDPCIYFMHLDGNLCDRAPI</sequence>
<feature type="domain" description="Reverse transcriptase Ty1/copia-type" evidence="2">
    <location>
        <begin position="202"/>
        <end position="295"/>
    </location>
</feature>
<dbReference type="InterPro" id="IPR013103">
    <property type="entry name" value="RVT_2"/>
</dbReference>
<dbReference type="InterPro" id="IPR057670">
    <property type="entry name" value="SH3_retrovirus"/>
</dbReference>
<dbReference type="AlphaFoldDB" id="A0A9W6Y652"/>
<evidence type="ECO:0000256" key="1">
    <source>
        <dbReference type="SAM" id="MobiDB-lite"/>
    </source>
</evidence>
<dbReference type="Pfam" id="PF07727">
    <property type="entry name" value="RVT_2"/>
    <property type="match status" value="1"/>
</dbReference>
<accession>A0A9W6Y652</accession>
<dbReference type="Proteomes" id="UP001165121">
    <property type="component" value="Unassembled WGS sequence"/>
</dbReference>
<protein>
    <submittedName>
        <fullName evidence="4">Unnamed protein product</fullName>
    </submittedName>
</protein>